<dbReference type="Proteomes" id="UP000095672">
    <property type="component" value="Chromosome"/>
</dbReference>
<dbReference type="KEGG" id="micc:AUP74_02888"/>
<dbReference type="RefSeq" id="WP_069948140.1">
    <property type="nucleotide sequence ID" value="NZ_CP014143.1"/>
</dbReference>
<dbReference type="STRING" id="1769779.AUP74_02888"/>
<sequence>MQIENAFLNQVRWLQLRLNSAVPLSPSQIRVHLYRDKTDAEVLDTLNQCFQQQRPMPLHAPDSYMAFILCKPTLTDDTLDIHALECLGEDGKPNGELWLKLKSSAGLAMAYGAPGADPSIPLQALQQYLIGATDLPALTPLPQKDGPSWLCAPLQATGGVWALPVLETPLDVPPRFAGHCYLKLVTEHHPVCRNLSLAIEENTK</sequence>
<organism evidence="1 2">
    <name type="scientific">Microbulbifer aggregans</name>
    <dbReference type="NCBI Taxonomy" id="1769779"/>
    <lineage>
        <taxon>Bacteria</taxon>
        <taxon>Pseudomonadati</taxon>
        <taxon>Pseudomonadota</taxon>
        <taxon>Gammaproteobacteria</taxon>
        <taxon>Cellvibrionales</taxon>
        <taxon>Microbulbiferaceae</taxon>
        <taxon>Microbulbifer</taxon>
    </lineage>
</organism>
<dbReference type="EMBL" id="CP014143">
    <property type="protein sequence ID" value="AOS98259.1"/>
    <property type="molecule type" value="Genomic_DNA"/>
</dbReference>
<keyword evidence="2" id="KW-1185">Reference proteome</keyword>
<proteinExistence type="predicted"/>
<gene>
    <name evidence="1" type="ORF">AUP74_02888</name>
</gene>
<reference evidence="2" key="1">
    <citation type="submission" date="2016-01" db="EMBL/GenBank/DDBJ databases">
        <title>Complete genome sequence of Microbulbifer sp. CCB-MM1, a halophile isolated from Matang Mangrove Forest, Perak.</title>
        <authorList>
            <person name="Moh T.H."/>
            <person name="Dinesh B."/>
            <person name="Lau N.-S."/>
            <person name="Go F."/>
            <person name="Alexander Chong S.-C."/>
        </authorList>
    </citation>
    <scope>NUCLEOTIDE SEQUENCE [LARGE SCALE GENOMIC DNA]</scope>
    <source>
        <strain evidence="2">CCB-MM1</strain>
    </source>
</reference>
<evidence type="ECO:0000313" key="2">
    <source>
        <dbReference type="Proteomes" id="UP000095672"/>
    </source>
</evidence>
<accession>A0A1C9WAS8</accession>
<name>A0A1C9WAS8_9GAMM</name>
<protein>
    <submittedName>
        <fullName evidence="1">Uncharacterized protein</fullName>
    </submittedName>
</protein>
<dbReference type="OrthoDB" id="5728786at2"/>
<evidence type="ECO:0000313" key="1">
    <source>
        <dbReference type="EMBL" id="AOS98259.1"/>
    </source>
</evidence>
<dbReference type="AlphaFoldDB" id="A0A1C9WAS8"/>